<feature type="region of interest" description="Disordered" evidence="1">
    <location>
        <begin position="1783"/>
        <end position="1807"/>
    </location>
</feature>
<dbReference type="SUPFAM" id="SSF56300">
    <property type="entry name" value="Metallo-dependent phosphatases"/>
    <property type="match status" value="1"/>
</dbReference>
<accession>A0A0V8M0V6</accession>
<name>A0A0V8M0V6_9CHLR</name>
<sequence>MSILYDPANPLSGSPTRAKLIENVSGRDAVIIKAAEKQRDDQVINKNNTGQPDVSVTVANDIWTITAPGGLKYEINTKNADGDVSQYINNFLVNAQAPYNIIQGATAQVPRIISSQSSDKKNYISATNKSDTAGSNKGVAQQETKTGDKQYTYITGESIAAGSGKRFIGEPVNDTDTSTDNSSDTTSTDNDVSVTVDNSTAWTFTTPNGTVYTVPMAGLAWSDPAKMHAYITEYLASIGAPVNVILAAVEKTPDVLQNAQLRTDDIDELKNTLAGMDKSTATAKALEALLDAKSFASLSPEDKFNKAKEYGLIPADAVYIPPDTGYNIGQNAPPGMPDDVAVSLGLLPSNEQIEYNAPNFNWAYMTKDEAAKYFAELKEIVGYDVSSDNLKQAIKEAREIITDQILKQSNFEWRLNKGYLIKLPNNEYMETSEFNKLSPSMQEYIKTNGIEAAKTRQAWAENILDKYSSGSGDDKNINIQSALNSYDKDVYEALQFLFPDVWDGLKRKPEISGATVAELDKIINSSWFSESDNQQEIKTLLRRMGYWTGVGGKLSDKWNELSEDDKQKVADNYLKNTNDRWLREMGDIQVTFANAITDIVTAVDGMSQSDKEITNWLVFSPPLNFMKQYLKPEAWEKITDWLKDAGDKVIQSQESFKEWIDKQPDATKIPLSAVRGIYDTLTAVGASIPLALMETATGYDPKNPTPSIKRILDMGAGLVTWPTALPYEIAQDPKTGIPYTVGLALSLVIGPKTILKLGQSLGRKIFIPKGYEIGAIRLDIDLPGGIGPEKMSEVTAHSLQNVLQDMLSKLSDPKNKGAMTDQIITDPISGATIRVTPLQRAEKALAKDAGNWSYSVDLNYQWLAEQIKKNGKAIADVPNRGDWGAGVYSSDSAWLTRLETAQDKSAGVYKPAIVAIKYNELKKVPKEVQELFEQGKFDEARSLFAEMERAGKIEPGAYEMWKHWVDKNGRLVMEREIYFAKGTEFLPIKPTFWNRTKSVGDLTASNFTWADRDLKRPDANGKETVVVKKGDRVPIIWIAAKGAKRSAPRLAVRQLSSFVYQPYTTLRRMGRVPKGKVSLKLGYGDVQLPELPGIEYKHRNTGYDYLANNEHPAVTSLEVKQIGGKGDWGTTVIGDLHGEYTDLLKDINTGYDQPLIRGRSGDITSWKWNGKEQSLVQVGDIVDRGAHYEQIRSTFNRLADEAAQTGGNVTRLIGNHELAYLTGEKIPGIDYSNAPTIRKGILDDISAGKLKAAEAINGELYTHAGVSLEKFPEWRGKDAAYIAADINRRFNKALEQNKWIDHIFDKGSGERGYKGIGGPFWLRTKETSAEAINLGYKQYFGHTPRPSGINEEASNAINVDIGRQWTESWPGKIGAYQHTPKLETVERGTNLIESLGESPVHGQGFMLVQFSLDIPTIEEGAISQTLKSLSRHDRGQIDWMKPEDIRVTMEPPTNLTPNQISAANRLIKSVWDKNGTVDMQFKGVIGISKDGMPAYNRQNILWQGEASLLNSNPKNPAYIAMPLVSKSQKLFENQREIDAGLKRLGINANYAEFRPAIILGKFKPKISMKDRMEYMEKVMKNQPKSAVMIRAEKVDLLKAKPGKNNKKSNETNNKLDENYDESRYDGSESNPSYTKVKVEPKLRYKPQNNEEYKRKIPADKLYYPVKQSERSKTVEYKPGSDYMAAEPVTGYPNSTYKTTGYGSKPYEGKDNTIETIPPPVIPTDDNQITKRQDSKAASEQDRPKLNNGDVAWKQGALGSGDNQRPVWYIQRADGDVDIVFQPPEDAPRLEGTPEETFFTRGKKPPTNLTQEMGITTAKIDIERNPEIRFVQSKAPKIRQSIPRHIRRSIGM</sequence>
<dbReference type="Gene3D" id="3.90.1140.10">
    <property type="entry name" value="Cyclic phosphodiesterase"/>
    <property type="match status" value="1"/>
</dbReference>
<feature type="region of interest" description="Disordered" evidence="1">
    <location>
        <begin position="1716"/>
        <end position="1757"/>
    </location>
</feature>
<dbReference type="RefSeq" id="WP_058292712.1">
    <property type="nucleotide sequence ID" value="NZ_JGYD01000025.1"/>
</dbReference>
<dbReference type="PANTHER" id="PTHR46546:SF4">
    <property type="entry name" value="SHEWANELLA-LIKE PROTEIN PHOSPHATASE 1"/>
    <property type="match status" value="1"/>
</dbReference>
<dbReference type="Pfam" id="PF00149">
    <property type="entry name" value="Metallophos"/>
    <property type="match status" value="1"/>
</dbReference>
<dbReference type="OrthoDB" id="7550081at2"/>
<feature type="compositionally biased region" description="Basic and acidic residues" evidence="1">
    <location>
        <begin position="1727"/>
        <end position="1744"/>
    </location>
</feature>
<feature type="region of interest" description="Disordered" evidence="1">
    <location>
        <begin position="165"/>
        <end position="192"/>
    </location>
</feature>
<evidence type="ECO:0000313" key="4">
    <source>
        <dbReference type="Proteomes" id="UP000053577"/>
    </source>
</evidence>
<dbReference type="EMBL" id="JGYD01000025">
    <property type="protein sequence ID" value="KSV17257.1"/>
    <property type="molecule type" value="Genomic_DNA"/>
</dbReference>
<feature type="compositionally biased region" description="Basic and acidic residues" evidence="1">
    <location>
        <begin position="1607"/>
        <end position="1626"/>
    </location>
</feature>
<dbReference type="InterPro" id="IPR029052">
    <property type="entry name" value="Metallo-depent_PP-like"/>
</dbReference>
<gene>
    <name evidence="3" type="ORF">DA01_07700</name>
</gene>
<comment type="caution">
    <text evidence="3">The sequence shown here is derived from an EMBL/GenBank/DDBJ whole genome shotgun (WGS) entry which is preliminary data.</text>
</comment>
<reference evidence="3 4" key="1">
    <citation type="journal article" date="2015" name="Sci. Rep.">
        <title>A comparative genomics and reductive dehalogenase gene transcription study of two chloroethene-respiring bacteria, Dehalococcoides mccartyi strains MB and 11a.</title>
        <authorList>
            <person name="Low A."/>
            <person name="Shen Z."/>
            <person name="Cheng D."/>
            <person name="Rogers M.J."/>
            <person name="Lee P.K."/>
            <person name="He J."/>
        </authorList>
    </citation>
    <scope>NUCLEOTIDE SEQUENCE [LARGE SCALE GENOMIC DNA]</scope>
    <source>
        <strain evidence="3 4">MB</strain>
    </source>
</reference>
<evidence type="ECO:0000313" key="3">
    <source>
        <dbReference type="EMBL" id="KSV17257.1"/>
    </source>
</evidence>
<dbReference type="PANTHER" id="PTHR46546">
    <property type="entry name" value="SHEWANELLA-LIKE PROTEIN PHOSPHATASE 1"/>
    <property type="match status" value="1"/>
</dbReference>
<evidence type="ECO:0000259" key="2">
    <source>
        <dbReference type="Pfam" id="PF00149"/>
    </source>
</evidence>
<feature type="domain" description="Calcineurin-like phosphoesterase" evidence="2">
    <location>
        <begin position="1131"/>
        <end position="1239"/>
    </location>
</feature>
<dbReference type="Gene3D" id="3.60.21.10">
    <property type="match status" value="1"/>
</dbReference>
<dbReference type="Proteomes" id="UP000053577">
    <property type="component" value="Unassembled WGS sequence"/>
</dbReference>
<protein>
    <recommendedName>
        <fullName evidence="2">Calcineurin-like phosphoesterase domain-containing protein</fullName>
    </recommendedName>
</protein>
<proteinExistence type="predicted"/>
<feature type="compositionally biased region" description="Low complexity" evidence="1">
    <location>
        <begin position="172"/>
        <end position="192"/>
    </location>
</feature>
<feature type="region of interest" description="Disordered" evidence="1">
    <location>
        <begin position="123"/>
        <end position="145"/>
    </location>
</feature>
<organism evidence="3 4">
    <name type="scientific">Dehalococcoides mccartyi</name>
    <dbReference type="NCBI Taxonomy" id="61435"/>
    <lineage>
        <taxon>Bacteria</taxon>
        <taxon>Bacillati</taxon>
        <taxon>Chloroflexota</taxon>
        <taxon>Dehalococcoidia</taxon>
        <taxon>Dehalococcoidales</taxon>
        <taxon>Dehalococcoidaceae</taxon>
        <taxon>Dehalococcoides</taxon>
    </lineage>
</organism>
<feature type="region of interest" description="Disordered" evidence="1">
    <location>
        <begin position="1598"/>
        <end position="1634"/>
    </location>
</feature>
<dbReference type="PATRIC" id="fig|61435.5.peg.1510"/>
<dbReference type="GO" id="GO:0016787">
    <property type="term" value="F:hydrolase activity"/>
    <property type="evidence" value="ECO:0007669"/>
    <property type="project" value="InterPro"/>
</dbReference>
<dbReference type="InterPro" id="IPR004843">
    <property type="entry name" value="Calcineurin-like_PHP"/>
</dbReference>
<evidence type="ECO:0000256" key="1">
    <source>
        <dbReference type="SAM" id="MobiDB-lite"/>
    </source>
</evidence>
<feature type="compositionally biased region" description="Polar residues" evidence="1">
    <location>
        <begin position="124"/>
        <end position="144"/>
    </location>
</feature>